<reference evidence="5 6" key="1">
    <citation type="journal article" date="2004" name="Proc. Natl. Acad. Sci. U.S.A.">
        <title>Comparison of the genome of the oral pathogen Treponema denticola with other spirochete genomes.</title>
        <authorList>
            <person name="Seshadri R."/>
            <person name="Myers G.S."/>
            <person name="Tettelin H."/>
            <person name="Eisen J.A."/>
            <person name="Heidelberg J.F."/>
            <person name="Dodson R.J."/>
            <person name="Davidsen T.M."/>
            <person name="DeBoy R.T."/>
            <person name="Fouts D.E."/>
            <person name="Haft D.H."/>
            <person name="Selengut J."/>
            <person name="Ren Q."/>
            <person name="Brinkac L.M."/>
            <person name="Madupu R."/>
            <person name="Kolonay J."/>
            <person name="Durkin S.A."/>
            <person name="Daugherty S.C."/>
            <person name="Shetty J."/>
            <person name="Shvartsbeyn A."/>
            <person name="Gebregeorgis E."/>
            <person name="Geer K."/>
            <person name="Tsegaye G."/>
            <person name="Malek J."/>
            <person name="Ayodeji B."/>
            <person name="Shatsman S."/>
            <person name="McLeod M.P."/>
            <person name="Smajs D."/>
            <person name="Howell J.K."/>
            <person name="Pal S."/>
            <person name="Amin A."/>
            <person name="Vashisth P."/>
            <person name="McNeill T.Z."/>
            <person name="Xiang Q."/>
            <person name="Sodergren E."/>
            <person name="Baca E."/>
            <person name="Weinstock G.M."/>
            <person name="Norris S.J."/>
            <person name="Fraser C.M."/>
            <person name="Paulsen I.T."/>
        </authorList>
    </citation>
    <scope>NUCLEOTIDE SEQUENCE [LARGE SCALE GENOMIC DNA]</scope>
    <source>
        <strain evidence="6">ATCC 35405 / DSM 14222 / CIP 103919 / JCM 8153 / KCTC 15104</strain>
    </source>
</reference>
<dbReference type="Gene3D" id="3.40.50.410">
    <property type="entry name" value="von Willebrand factor, type A domain"/>
    <property type="match status" value="1"/>
</dbReference>
<evidence type="ECO:0000256" key="3">
    <source>
        <dbReference type="SAM" id="SignalP"/>
    </source>
</evidence>
<evidence type="ECO:0000256" key="1">
    <source>
        <dbReference type="SAM" id="MobiDB-lite"/>
    </source>
</evidence>
<keyword evidence="2" id="KW-0812">Transmembrane</keyword>
<dbReference type="PIRSF" id="PIRSF008381">
    <property type="entry name" value="TP0020_vWA"/>
    <property type="match status" value="1"/>
</dbReference>
<name>Q73J82_TREDE</name>
<protein>
    <recommendedName>
        <fullName evidence="4">VWFA domain-containing protein</fullName>
    </recommendedName>
</protein>
<keyword evidence="3" id="KW-0732">Signal</keyword>
<evidence type="ECO:0000313" key="6">
    <source>
        <dbReference type="Proteomes" id="UP000008212"/>
    </source>
</evidence>
<organism evidence="5 6">
    <name type="scientific">Treponema denticola (strain ATCC 35405 / DSM 14222 / CIP 103919 / JCM 8153 / KCTC 15104)</name>
    <dbReference type="NCBI Taxonomy" id="243275"/>
    <lineage>
        <taxon>Bacteria</taxon>
        <taxon>Pseudomonadati</taxon>
        <taxon>Spirochaetota</taxon>
        <taxon>Spirochaetia</taxon>
        <taxon>Spirochaetales</taxon>
        <taxon>Treponemataceae</taxon>
        <taxon>Treponema</taxon>
    </lineage>
</organism>
<feature type="compositionally biased region" description="Low complexity" evidence="1">
    <location>
        <begin position="238"/>
        <end position="248"/>
    </location>
</feature>
<dbReference type="Proteomes" id="UP000008212">
    <property type="component" value="Chromosome"/>
</dbReference>
<keyword evidence="6" id="KW-1185">Reference proteome</keyword>
<feature type="compositionally biased region" description="Low complexity" evidence="1">
    <location>
        <begin position="295"/>
        <end position="304"/>
    </location>
</feature>
<feature type="compositionally biased region" description="Low complexity" evidence="1">
    <location>
        <begin position="261"/>
        <end position="286"/>
    </location>
</feature>
<feature type="transmembrane region" description="Helical" evidence="2">
    <location>
        <begin position="474"/>
        <end position="495"/>
    </location>
</feature>
<feature type="domain" description="VWFA" evidence="4">
    <location>
        <begin position="29"/>
        <end position="175"/>
    </location>
</feature>
<feature type="region of interest" description="Disordered" evidence="1">
    <location>
        <begin position="204"/>
        <end position="321"/>
    </location>
</feature>
<feature type="compositionally biased region" description="Gly residues" evidence="1">
    <location>
        <begin position="249"/>
        <end position="260"/>
    </location>
</feature>
<feature type="signal peptide" evidence="3">
    <location>
        <begin position="1"/>
        <end position="20"/>
    </location>
</feature>
<dbReference type="eggNOG" id="COG2304">
    <property type="taxonomic scope" value="Bacteria"/>
</dbReference>
<dbReference type="EMBL" id="AE017226">
    <property type="protein sequence ID" value="AAS13211.1"/>
    <property type="molecule type" value="Genomic_DNA"/>
</dbReference>
<evidence type="ECO:0000259" key="4">
    <source>
        <dbReference type="PROSITE" id="PS50234"/>
    </source>
</evidence>
<keyword evidence="2" id="KW-1133">Transmembrane helix</keyword>
<dbReference type="HOGENOM" id="CLU_025733_0_0_12"/>
<dbReference type="OrthoDB" id="353722at2"/>
<dbReference type="STRING" id="243275.TDE_2694"/>
<dbReference type="PROSITE" id="PS50234">
    <property type="entry name" value="VWFA"/>
    <property type="match status" value="1"/>
</dbReference>
<accession>Q73J82</accession>
<dbReference type="SUPFAM" id="SSF53300">
    <property type="entry name" value="vWA-like"/>
    <property type="match status" value="1"/>
</dbReference>
<dbReference type="InterPro" id="IPR036465">
    <property type="entry name" value="vWFA_dom_sf"/>
</dbReference>
<dbReference type="eggNOG" id="COG5164">
    <property type="taxonomic scope" value="Bacteria"/>
</dbReference>
<dbReference type="KEGG" id="tde:TDE_2694"/>
<dbReference type="InterPro" id="IPR002035">
    <property type="entry name" value="VWF_A"/>
</dbReference>
<feature type="chain" id="PRO_5004284551" description="VWFA domain-containing protein" evidence="3">
    <location>
        <begin position="21"/>
        <end position="740"/>
    </location>
</feature>
<dbReference type="GeneID" id="2739281"/>
<evidence type="ECO:0000256" key="2">
    <source>
        <dbReference type="SAM" id="Phobius"/>
    </source>
</evidence>
<keyword evidence="2" id="KW-0472">Membrane</keyword>
<dbReference type="SMR" id="Q73J82"/>
<gene>
    <name evidence="5" type="ordered locus">TDE_2694</name>
</gene>
<feature type="compositionally biased region" description="Gly residues" evidence="1">
    <location>
        <begin position="305"/>
        <end position="316"/>
    </location>
</feature>
<feature type="compositionally biased region" description="Gly residues" evidence="1">
    <location>
        <begin position="204"/>
        <end position="222"/>
    </location>
</feature>
<proteinExistence type="predicted"/>
<dbReference type="PATRIC" id="fig|243275.7.peg.2544"/>
<evidence type="ECO:0000313" key="5">
    <source>
        <dbReference type="EMBL" id="AAS13211.1"/>
    </source>
</evidence>
<sequence length="740" mass="79883">MFKRVSLCLFLFVLFTPIFAQNNVKTNAEIVILMDTSGTILPYYEDINNRVLSEINDKFVRKGDTVHVLSFNADARYEMSQKINSEKDMSRVVSRFLLLYQLGKSSDFLTGLQYARQYGSNLPDTKEKILIIISDGIFNPPESSPYKNYTDDQIKNEIGLLAGSIRKKGWKVYYVKLPYPADAVIRGLDGKEFYNPGGGYAGTGSGSSGSQGAGGSIGGGSTSGTSGSTSSGGGYAGGSTTSGTSGSTSSGGGYAGGGSTSGTSGSTSSGGSSTGGSTTSGTSGSTSSGGGYAGGSSTSGTSGTDQGGSGNTGTGQGSLTDVSKDFKEASGAAGSELPKDENGKFTITDNAEDLPLINFPDEGLEAHGNKLAFSFEVTNNSDEDVELYLTHIVIDNGVNISKIPVDSQNTKIKASEKDVPIRVSALLPDEYKEGNYNIIMRLEFAEGKRVLPQVMETSLAVFPTSFQRLKNSNALWFILLGLILLLLLIFLIVFFTRRRGSSPSSNQVRYAAAGSQINYQEEDKRYPHKLSEEDDHASRLNGFNSASSNTSIYSETKNFAGDGGSIYSADNLDRVASQRQDDEVLRRRVLAASFAAKEPRGTYMSPANFFETIEIKRNKSGMTEIYVLNQNRNIGRRNIHVMKPGTSLTLGGGKTDNFLIFLVPFPARLAQVRYDGQDYHLAILKPKYFPYEKSNVVNNCISKTVTIVSDKGYHVYFTFREYENPTEKLNSILTSIKYDK</sequence>
<dbReference type="AlphaFoldDB" id="Q73J82"/>
<dbReference type="RefSeq" id="WP_002680730.1">
    <property type="nucleotide sequence ID" value="NC_002967.9"/>
</dbReference>
<dbReference type="InterPro" id="IPR011191">
    <property type="entry name" value="Uncharacterised_Tp_vWA"/>
</dbReference>
<dbReference type="PaxDb" id="243275-TDE_2694"/>
<dbReference type="CDD" id="cd00198">
    <property type="entry name" value="vWFA"/>
    <property type="match status" value="1"/>
</dbReference>